<proteinExistence type="predicted"/>
<dbReference type="Proteomes" id="UP000278627">
    <property type="component" value="Unassembled WGS sequence"/>
</dbReference>
<protein>
    <submittedName>
        <fullName evidence="3">Integrase</fullName>
    </submittedName>
</protein>
<accession>A0A158PS45</accession>
<gene>
    <name evidence="1" type="ORF">BPAG_LOCUS12079</name>
</gene>
<reference evidence="1 2" key="2">
    <citation type="submission" date="2018-11" db="EMBL/GenBank/DDBJ databases">
        <authorList>
            <consortium name="Pathogen Informatics"/>
        </authorList>
    </citation>
    <scope>NUCLEOTIDE SEQUENCE [LARGE SCALE GENOMIC DNA]</scope>
</reference>
<organism evidence="3">
    <name type="scientific">Brugia pahangi</name>
    <name type="common">Filarial nematode worm</name>
    <dbReference type="NCBI Taxonomy" id="6280"/>
    <lineage>
        <taxon>Eukaryota</taxon>
        <taxon>Metazoa</taxon>
        <taxon>Ecdysozoa</taxon>
        <taxon>Nematoda</taxon>
        <taxon>Chromadorea</taxon>
        <taxon>Rhabditida</taxon>
        <taxon>Spirurina</taxon>
        <taxon>Spiruromorpha</taxon>
        <taxon>Filarioidea</taxon>
        <taxon>Onchocercidae</taxon>
        <taxon>Brugia</taxon>
    </lineage>
</organism>
<keyword evidence="2" id="KW-1185">Reference proteome</keyword>
<dbReference type="WBParaSite" id="BPAG_0001211701-mRNA-1">
    <property type="protein sequence ID" value="BPAG_0001211701-mRNA-1"/>
    <property type="gene ID" value="BPAG_0001211701"/>
</dbReference>
<evidence type="ECO:0000313" key="2">
    <source>
        <dbReference type="Proteomes" id="UP000278627"/>
    </source>
</evidence>
<reference evidence="3" key="1">
    <citation type="submission" date="2016-04" db="UniProtKB">
        <authorList>
            <consortium name="WormBaseParasite"/>
        </authorList>
    </citation>
    <scope>IDENTIFICATION</scope>
</reference>
<dbReference type="STRING" id="6280.A0A158PS45"/>
<evidence type="ECO:0000313" key="3">
    <source>
        <dbReference type="WBParaSite" id="BPAG_0001211701-mRNA-1"/>
    </source>
</evidence>
<dbReference type="AlphaFoldDB" id="A0A158PS45"/>
<name>A0A158PS45_BRUPA</name>
<evidence type="ECO:0000313" key="1">
    <source>
        <dbReference type="EMBL" id="VDN93265.1"/>
    </source>
</evidence>
<sequence>MHPLLVDSDGYLDTASNGFYYQLEGNQGWKKKVNSDGDFAGTHHHYHNIPSIQGQKPMVTAVPLIPHLSYQPKARNQKAMNTNPPQRMPTGFNALLLSIDNLLQQLCAKFRYGTNILSLHNC</sequence>
<dbReference type="EMBL" id="UZAD01013268">
    <property type="protein sequence ID" value="VDN93265.1"/>
    <property type="molecule type" value="Genomic_DNA"/>
</dbReference>